<gene>
    <name evidence="1" type="ORF">SAMN05660282_00168</name>
</gene>
<evidence type="ECO:0000313" key="1">
    <source>
        <dbReference type="EMBL" id="SFG18104.1"/>
    </source>
</evidence>
<dbReference type="InterPro" id="IPR010350">
    <property type="entry name" value="Aim32/Apd1-like_bac"/>
</dbReference>
<keyword evidence="2" id="KW-1185">Reference proteome</keyword>
<name>A0A1I2PPZ0_9CORY</name>
<protein>
    <recommendedName>
        <fullName evidence="3">Sucrase/ferredoxin-like</fullName>
    </recommendedName>
</protein>
<dbReference type="Pfam" id="PF06999">
    <property type="entry name" value="Suc_Fer-like"/>
    <property type="match status" value="1"/>
</dbReference>
<dbReference type="InterPro" id="IPR009737">
    <property type="entry name" value="Aim32/Apd1-like"/>
</dbReference>
<organism evidence="1 2">
    <name type="scientific">Corynebacterium spheniscorum</name>
    <dbReference type="NCBI Taxonomy" id="185761"/>
    <lineage>
        <taxon>Bacteria</taxon>
        <taxon>Bacillati</taxon>
        <taxon>Actinomycetota</taxon>
        <taxon>Actinomycetes</taxon>
        <taxon>Mycobacteriales</taxon>
        <taxon>Corynebacteriaceae</taxon>
        <taxon>Corynebacterium</taxon>
    </lineage>
</organism>
<dbReference type="AlphaFoldDB" id="A0A1I2PPZ0"/>
<accession>A0A1I2PPZ0</accession>
<dbReference type="Proteomes" id="UP000199065">
    <property type="component" value="Unassembled WGS sequence"/>
</dbReference>
<reference evidence="1 2" key="1">
    <citation type="submission" date="2016-10" db="EMBL/GenBank/DDBJ databases">
        <authorList>
            <person name="de Groot N.N."/>
        </authorList>
    </citation>
    <scope>NUCLEOTIDE SEQUENCE [LARGE SCALE GENOMIC DNA]</scope>
    <source>
        <strain>J11</strain>
        <strain evidence="2">PG 39</strain>
    </source>
</reference>
<evidence type="ECO:0000313" key="2">
    <source>
        <dbReference type="Proteomes" id="UP000199065"/>
    </source>
</evidence>
<sequence>MTDSPRCSDIQHEPMPGTGQKKKVYVAFEWPGGWSHDVLDGGTFDPELSKTLKKFMADNSAGLQLMRRPGRAGHKAHGSYKVFLAFTEEGIMETLELNAPEDILTLDLSGPWKNPGARRVAHPVLLVCTHGKRDVCCSIKGRPMAGELSKRYPGDEVWESSHTKGHRFAPSIILLPWGYSFGRLGIEAGDGLMCAARRGEYFAPGNRGRGLWSPQGQVAEVAVAERLQREGAYLRFSELMPEETDHPTVWKVHYPRAARSFTVSMEQREVDGILSSCGDDPKTSKVWVATEVHEN</sequence>
<dbReference type="RefSeq" id="WP_092283444.1">
    <property type="nucleotide sequence ID" value="NZ_FOPJ01000001.1"/>
</dbReference>
<proteinExistence type="predicted"/>
<evidence type="ECO:0008006" key="3">
    <source>
        <dbReference type="Google" id="ProtNLM"/>
    </source>
</evidence>
<dbReference type="CDD" id="cd03062">
    <property type="entry name" value="TRX_Fd_Sucrase"/>
    <property type="match status" value="1"/>
</dbReference>
<dbReference type="OrthoDB" id="3399139at2"/>
<dbReference type="EMBL" id="FOPJ01000001">
    <property type="protein sequence ID" value="SFG18104.1"/>
    <property type="molecule type" value="Genomic_DNA"/>
</dbReference>
<dbReference type="PIRSF" id="PIRSF035042">
    <property type="entry name" value="UCP035042_thirdx"/>
    <property type="match status" value="1"/>
</dbReference>
<dbReference type="STRING" id="185761.SAMN05660282_00168"/>